<dbReference type="SUPFAM" id="SSF49503">
    <property type="entry name" value="Cupredoxins"/>
    <property type="match status" value="1"/>
</dbReference>
<dbReference type="InterPro" id="IPR002429">
    <property type="entry name" value="CcO_II-like_C"/>
</dbReference>
<evidence type="ECO:0000256" key="2">
    <source>
        <dbReference type="ARBA" id="ARBA00007866"/>
    </source>
</evidence>
<evidence type="ECO:0000256" key="7">
    <source>
        <dbReference type="ARBA" id="ARBA00022982"/>
    </source>
</evidence>
<keyword evidence="4 10" id="KW-0679">Respiratory chain</keyword>
<comment type="catalytic activity">
    <reaction evidence="11">
        <text>4 Fe(II)-[cytochrome c] + O2 + 8 H(+)(in) = 4 Fe(III)-[cytochrome c] + 2 H2O + 4 H(+)(out)</text>
        <dbReference type="Rhea" id="RHEA:11436"/>
        <dbReference type="Rhea" id="RHEA-COMP:10350"/>
        <dbReference type="Rhea" id="RHEA-COMP:14399"/>
        <dbReference type="ChEBI" id="CHEBI:15377"/>
        <dbReference type="ChEBI" id="CHEBI:15378"/>
        <dbReference type="ChEBI" id="CHEBI:15379"/>
        <dbReference type="ChEBI" id="CHEBI:29033"/>
        <dbReference type="ChEBI" id="CHEBI:29034"/>
        <dbReference type="EC" id="7.1.1.9"/>
    </reaction>
</comment>
<dbReference type="SUPFAM" id="SSF81464">
    <property type="entry name" value="Cytochrome c oxidase subunit II-like, transmembrane region"/>
    <property type="match status" value="1"/>
</dbReference>
<dbReference type="Gene3D" id="1.10.287.90">
    <property type="match status" value="1"/>
</dbReference>
<accession>A0A9E8Z9D6</accession>
<name>A0A9E8Z9D6_9CYAN</name>
<dbReference type="InterPro" id="IPR011759">
    <property type="entry name" value="Cyt_c_oxidase_su2_TM_dom"/>
</dbReference>
<keyword evidence="8 12" id="KW-1133">Transmembrane helix</keyword>
<keyword evidence="11" id="KW-0186">Copper</keyword>
<dbReference type="EC" id="7.1.1.9" evidence="11"/>
<evidence type="ECO:0000256" key="6">
    <source>
        <dbReference type="ARBA" id="ARBA00022967"/>
    </source>
</evidence>
<dbReference type="CDD" id="cd13919">
    <property type="entry name" value="CuRO_HCO_II_like_5"/>
    <property type="match status" value="1"/>
</dbReference>
<keyword evidence="6" id="KW-1278">Translocase</keyword>
<dbReference type="PROSITE" id="PS50999">
    <property type="entry name" value="COX2_TM"/>
    <property type="match status" value="1"/>
</dbReference>
<organism evidence="15 16">
    <name type="scientific">Thermocoleostomius sinensis A174</name>
    <dbReference type="NCBI Taxonomy" id="2016057"/>
    <lineage>
        <taxon>Bacteria</taxon>
        <taxon>Bacillati</taxon>
        <taxon>Cyanobacteriota</taxon>
        <taxon>Cyanophyceae</taxon>
        <taxon>Oculatellales</taxon>
        <taxon>Oculatellaceae</taxon>
        <taxon>Thermocoleostomius</taxon>
    </lineage>
</organism>
<dbReference type="PANTHER" id="PTHR22888">
    <property type="entry name" value="CYTOCHROME C OXIDASE, SUBUNIT II"/>
    <property type="match status" value="1"/>
</dbReference>
<keyword evidence="5 10" id="KW-0812">Transmembrane</keyword>
<evidence type="ECO:0000256" key="11">
    <source>
        <dbReference type="RuleBase" id="RU004024"/>
    </source>
</evidence>
<keyword evidence="16" id="KW-1185">Reference proteome</keyword>
<reference evidence="15" key="1">
    <citation type="submission" date="2022-12" db="EMBL/GenBank/DDBJ databases">
        <title>Polyphasic identification of a Novel Hot-Spring Cyanobacterium Ocullathermofonsia sinensis gen nov. sp. nov. and Genomic Insights on its Adaptations to the Thermal Habitat.</title>
        <authorList>
            <person name="Daroch M."/>
            <person name="Tang J."/>
            <person name="Jiang Y."/>
        </authorList>
    </citation>
    <scope>NUCLEOTIDE SEQUENCE</scope>
    <source>
        <strain evidence="15">PKUAC-SCTA174</strain>
    </source>
</reference>
<dbReference type="AlphaFoldDB" id="A0A9E8Z9D6"/>
<protein>
    <recommendedName>
        <fullName evidence="11">Cytochrome c oxidase subunit 2</fullName>
        <ecNumber evidence="11">7.1.1.9</ecNumber>
    </recommendedName>
</protein>
<proteinExistence type="inferred from homology"/>
<dbReference type="InterPro" id="IPR045187">
    <property type="entry name" value="CcO_II"/>
</dbReference>
<dbReference type="Pfam" id="PF02790">
    <property type="entry name" value="COX2_TM"/>
    <property type="match status" value="1"/>
</dbReference>
<evidence type="ECO:0000256" key="9">
    <source>
        <dbReference type="ARBA" id="ARBA00023136"/>
    </source>
</evidence>
<dbReference type="GO" id="GO:0004129">
    <property type="term" value="F:cytochrome-c oxidase activity"/>
    <property type="evidence" value="ECO:0007669"/>
    <property type="project" value="UniProtKB-EC"/>
</dbReference>
<feature type="domain" description="Cytochrome oxidase subunit II transmembrane region profile" evidence="14">
    <location>
        <begin position="23"/>
        <end position="120"/>
    </location>
</feature>
<comment type="cofactor">
    <cofactor evidence="11">
        <name>Cu cation</name>
        <dbReference type="ChEBI" id="CHEBI:23378"/>
    </cofactor>
    <text evidence="11">Binds a copper A center.</text>
</comment>
<dbReference type="PROSITE" id="PS50857">
    <property type="entry name" value="COX2_CUA"/>
    <property type="match status" value="1"/>
</dbReference>
<dbReference type="Pfam" id="PF00116">
    <property type="entry name" value="COX2"/>
    <property type="match status" value="1"/>
</dbReference>
<dbReference type="GO" id="GO:0042773">
    <property type="term" value="P:ATP synthesis coupled electron transport"/>
    <property type="evidence" value="ECO:0007669"/>
    <property type="project" value="TreeGrafter"/>
</dbReference>
<evidence type="ECO:0000256" key="10">
    <source>
        <dbReference type="RuleBase" id="RU000456"/>
    </source>
</evidence>
<dbReference type="InterPro" id="IPR008972">
    <property type="entry name" value="Cupredoxin"/>
</dbReference>
<evidence type="ECO:0000259" key="13">
    <source>
        <dbReference type="PROSITE" id="PS50857"/>
    </source>
</evidence>
<dbReference type="InterPro" id="IPR036257">
    <property type="entry name" value="Cyt_c_oxidase_su2_TM_sf"/>
</dbReference>
<feature type="domain" description="Cytochrome oxidase subunit II copper A binding" evidence="13">
    <location>
        <begin position="145"/>
        <end position="255"/>
    </location>
</feature>
<evidence type="ECO:0000256" key="8">
    <source>
        <dbReference type="ARBA" id="ARBA00022989"/>
    </source>
</evidence>
<evidence type="ECO:0000313" key="15">
    <source>
        <dbReference type="EMBL" id="WAL58948.1"/>
    </source>
</evidence>
<keyword evidence="7 10" id="KW-0249">Electron transport</keyword>
<comment type="similarity">
    <text evidence="2 10">Belongs to the cytochrome c oxidase subunit 2 family.</text>
</comment>
<dbReference type="Gene3D" id="2.60.40.420">
    <property type="entry name" value="Cupredoxins - blue copper proteins"/>
    <property type="match status" value="1"/>
</dbReference>
<dbReference type="GO" id="GO:0005886">
    <property type="term" value="C:plasma membrane"/>
    <property type="evidence" value="ECO:0007669"/>
    <property type="project" value="UniProtKB-SubCell"/>
</dbReference>
<dbReference type="Proteomes" id="UP001163152">
    <property type="component" value="Chromosome"/>
</dbReference>
<evidence type="ECO:0000256" key="1">
    <source>
        <dbReference type="ARBA" id="ARBA00004141"/>
    </source>
</evidence>
<comment type="subcellular location">
    <subcellularLocation>
        <location evidence="10">Cell membrane</location>
        <topology evidence="10">Multi-pass membrane protein</topology>
    </subcellularLocation>
    <subcellularLocation>
        <location evidence="1">Membrane</location>
        <topology evidence="1">Multi-pass membrane protein</topology>
    </subcellularLocation>
</comment>
<evidence type="ECO:0000313" key="16">
    <source>
        <dbReference type="Proteomes" id="UP001163152"/>
    </source>
</evidence>
<feature type="transmembrane region" description="Helical" evidence="12">
    <location>
        <begin position="6"/>
        <end position="24"/>
    </location>
</feature>
<dbReference type="EMBL" id="CP113797">
    <property type="protein sequence ID" value="WAL58948.1"/>
    <property type="molecule type" value="Genomic_DNA"/>
</dbReference>
<evidence type="ECO:0000256" key="12">
    <source>
        <dbReference type="SAM" id="Phobius"/>
    </source>
</evidence>
<dbReference type="GO" id="GO:0005507">
    <property type="term" value="F:copper ion binding"/>
    <property type="evidence" value="ECO:0007669"/>
    <property type="project" value="InterPro"/>
</dbReference>
<keyword evidence="9 12" id="KW-0472">Membrane</keyword>
<evidence type="ECO:0000259" key="14">
    <source>
        <dbReference type="PROSITE" id="PS50999"/>
    </source>
</evidence>
<evidence type="ECO:0000256" key="3">
    <source>
        <dbReference type="ARBA" id="ARBA00022448"/>
    </source>
</evidence>
<comment type="function">
    <text evidence="11">Subunits I and II form the functional core of the enzyme complex. Electrons originating in cytochrome c are transferred via heme a and Cu(A) to the binuclear center formed by heme a3 and Cu(B).</text>
</comment>
<sequence>MNIRLILNLLLATIVLAAISVWMGQQSYAWLPPQAAAESKMVDDLFSFLVALGSFIFFGVTGAIIYSILFHRASKYDYSDGPPIEGNVTLEIVWTAIPILLVFWIAGISYQTYERMATHGPMEIVHLHVPGMEEAYAVAIEDTIDPDESIEVRARQWAWEFRYPDGVTSTELHLPVNQRVHLNLISEDVIHGFYVPAFRLKQDIIPDRTIDFEFTPVREGRYRLRDSQYSGTYFATMQTDVVVESEDAYESWLADASGHPPAESFNQAADEYYQASQKSVIPGWKTIAPAPAPIVNYPTSIKDSQS</sequence>
<feature type="transmembrane region" description="Helical" evidence="12">
    <location>
        <begin position="45"/>
        <end position="68"/>
    </location>
</feature>
<evidence type="ECO:0000256" key="4">
    <source>
        <dbReference type="ARBA" id="ARBA00022660"/>
    </source>
</evidence>
<feature type="transmembrane region" description="Helical" evidence="12">
    <location>
        <begin position="88"/>
        <end position="106"/>
    </location>
</feature>
<keyword evidence="3 10" id="KW-0813">Transport</keyword>
<dbReference type="KEGG" id="tsin:OXH18_17450"/>
<gene>
    <name evidence="15" type="ORF">OXH18_17450</name>
</gene>
<dbReference type="RefSeq" id="WP_268608412.1">
    <property type="nucleotide sequence ID" value="NZ_CP113797.1"/>
</dbReference>
<evidence type="ECO:0000256" key="5">
    <source>
        <dbReference type="ARBA" id="ARBA00022692"/>
    </source>
</evidence>
<dbReference type="PANTHER" id="PTHR22888:SF9">
    <property type="entry name" value="CYTOCHROME C OXIDASE SUBUNIT 2"/>
    <property type="match status" value="1"/>
</dbReference>
<keyword evidence="11" id="KW-0479">Metal-binding</keyword>